<evidence type="ECO:0000256" key="5">
    <source>
        <dbReference type="ARBA" id="ARBA00022827"/>
    </source>
</evidence>
<dbReference type="InterPro" id="IPR016156">
    <property type="entry name" value="FAD/NAD-linked_Rdtase_dimer_sf"/>
</dbReference>
<dbReference type="Pfam" id="PF02852">
    <property type="entry name" value="Pyr_redox_dim"/>
    <property type="match status" value="1"/>
</dbReference>
<dbReference type="EMBL" id="CP141614">
    <property type="protein sequence ID" value="WRP14795.1"/>
    <property type="molecule type" value="Genomic_DNA"/>
</dbReference>
<organism evidence="14 15">
    <name type="scientific">Geochorda subterranea</name>
    <dbReference type="NCBI Taxonomy" id="3109564"/>
    <lineage>
        <taxon>Bacteria</taxon>
        <taxon>Bacillati</taxon>
        <taxon>Bacillota</taxon>
        <taxon>Limnochordia</taxon>
        <taxon>Limnochordales</taxon>
        <taxon>Geochordaceae</taxon>
        <taxon>Geochorda</taxon>
    </lineage>
</organism>
<keyword evidence="8" id="KW-1015">Disulfide bond</keyword>
<protein>
    <recommendedName>
        <fullName evidence="3 11">Dihydrolipoyl dehydrogenase</fullName>
        <ecNumber evidence="2 11">1.8.1.4</ecNumber>
    </recommendedName>
</protein>
<evidence type="ECO:0000313" key="14">
    <source>
        <dbReference type="EMBL" id="WRP14795.1"/>
    </source>
</evidence>
<dbReference type="PRINTS" id="PR00368">
    <property type="entry name" value="FADPNR"/>
</dbReference>
<dbReference type="RefSeq" id="WP_324669176.1">
    <property type="nucleotide sequence ID" value="NZ_CP141614.1"/>
</dbReference>
<dbReference type="SUPFAM" id="SSF51905">
    <property type="entry name" value="FAD/NAD(P)-binding domain"/>
    <property type="match status" value="1"/>
</dbReference>
<keyword evidence="9 11" id="KW-0676">Redox-active center</keyword>
<dbReference type="PRINTS" id="PR00411">
    <property type="entry name" value="PNDRDTASEI"/>
</dbReference>
<dbReference type="InterPro" id="IPR006258">
    <property type="entry name" value="Lipoamide_DH"/>
</dbReference>
<keyword evidence="4 11" id="KW-0285">Flavoprotein</keyword>
<evidence type="ECO:0000256" key="6">
    <source>
        <dbReference type="ARBA" id="ARBA00023002"/>
    </source>
</evidence>
<dbReference type="Pfam" id="PF07992">
    <property type="entry name" value="Pyr_redox_2"/>
    <property type="match status" value="1"/>
</dbReference>
<sequence length="483" mass="50231">MAAENGSVRTYDLVVLGGGPGGYVAAIRAAQLGMRVAVVERDRLGGVCLNRGCIPTKAMVKAAETLTMTRRAERLGIRVGEAGLDYAAMLRWRQGVVETLVRGVEQLMRVNRVDVVPGEGRLQADGRLEVEGPGGGVSVLTAPRLILATGSQPVRLPIPGVELPGVVDSDGLLAATSLPPRLVVIGGGIVGCEFASIFRALGSEVTLLELLPSILPVADGEISRRLAASMRRAGIRIVTGARVEAIEAAGPEGPWGPVKRVRYSHATNQAGDAEGELVLLAVGRRPSFSGFRPDQLGLELAGGALKVDGHMQTTRPGIYAIGDVNGLAQLAHAASAQGLIAAQHAAGRPGRPWGTSPVPSAVFTSPEVAWTGLTEEQARAEGIPVRIGRFTYGALGRAHVEMEPEGFVKILARAEPPGQGEVVGLHILGRGATELVHEGVLAIRFGATAGELAEAIHAHPTLSEAVAEAAHALEGHPIHLARS</sequence>
<dbReference type="InterPro" id="IPR023753">
    <property type="entry name" value="FAD/NAD-binding_dom"/>
</dbReference>
<accession>A0ABZ1BQG7</accession>
<feature type="domain" description="FAD/NAD(P)-binding" evidence="13">
    <location>
        <begin position="11"/>
        <end position="338"/>
    </location>
</feature>
<evidence type="ECO:0000259" key="13">
    <source>
        <dbReference type="Pfam" id="PF07992"/>
    </source>
</evidence>
<dbReference type="PIRSF" id="PIRSF000350">
    <property type="entry name" value="Mercury_reductase_MerA"/>
    <property type="match status" value="1"/>
</dbReference>
<evidence type="ECO:0000259" key="12">
    <source>
        <dbReference type="Pfam" id="PF02852"/>
    </source>
</evidence>
<evidence type="ECO:0000256" key="11">
    <source>
        <dbReference type="RuleBase" id="RU003692"/>
    </source>
</evidence>
<dbReference type="Gene3D" id="3.50.50.60">
    <property type="entry name" value="FAD/NAD(P)-binding domain"/>
    <property type="match status" value="2"/>
</dbReference>
<dbReference type="PANTHER" id="PTHR22912">
    <property type="entry name" value="DISULFIDE OXIDOREDUCTASE"/>
    <property type="match status" value="1"/>
</dbReference>
<gene>
    <name evidence="14" type="primary">lpdA</name>
    <name evidence="14" type="ORF">VLY81_01085</name>
</gene>
<feature type="domain" description="Pyridine nucleotide-disulphide oxidoreductase dimerisation" evidence="12">
    <location>
        <begin position="358"/>
        <end position="470"/>
    </location>
</feature>
<dbReference type="Gene3D" id="3.30.390.30">
    <property type="match status" value="1"/>
</dbReference>
<keyword evidence="6 11" id="KW-0560">Oxidoreductase</keyword>
<evidence type="ECO:0000256" key="7">
    <source>
        <dbReference type="ARBA" id="ARBA00023027"/>
    </source>
</evidence>
<keyword evidence="5 11" id="KW-0274">FAD</keyword>
<dbReference type="InterPro" id="IPR001100">
    <property type="entry name" value="Pyr_nuc-diS_OxRdtase"/>
</dbReference>
<dbReference type="InterPro" id="IPR050151">
    <property type="entry name" value="Class-I_Pyr_Nuc-Dis_Oxidored"/>
</dbReference>
<dbReference type="EC" id="1.8.1.4" evidence="2 11"/>
<dbReference type="SUPFAM" id="SSF55424">
    <property type="entry name" value="FAD/NAD-linked reductases, dimerisation (C-terminal) domain"/>
    <property type="match status" value="1"/>
</dbReference>
<evidence type="ECO:0000256" key="9">
    <source>
        <dbReference type="ARBA" id="ARBA00023284"/>
    </source>
</evidence>
<dbReference type="InterPro" id="IPR012999">
    <property type="entry name" value="Pyr_OxRdtase_I_AS"/>
</dbReference>
<comment type="miscellaneous">
    <text evidence="11">The active site is a redox-active disulfide bond.</text>
</comment>
<comment type="cofactor">
    <cofactor evidence="11">
        <name>FAD</name>
        <dbReference type="ChEBI" id="CHEBI:57692"/>
    </cofactor>
    <text evidence="11">Binds 1 FAD per subunit.</text>
</comment>
<evidence type="ECO:0000256" key="10">
    <source>
        <dbReference type="ARBA" id="ARBA00049187"/>
    </source>
</evidence>
<dbReference type="InterPro" id="IPR004099">
    <property type="entry name" value="Pyr_nucl-diS_OxRdtase_dimer"/>
</dbReference>
<comment type="catalytic activity">
    <reaction evidence="10 11">
        <text>N(6)-[(R)-dihydrolipoyl]-L-lysyl-[protein] + NAD(+) = N(6)-[(R)-lipoyl]-L-lysyl-[protein] + NADH + H(+)</text>
        <dbReference type="Rhea" id="RHEA:15045"/>
        <dbReference type="Rhea" id="RHEA-COMP:10474"/>
        <dbReference type="Rhea" id="RHEA-COMP:10475"/>
        <dbReference type="ChEBI" id="CHEBI:15378"/>
        <dbReference type="ChEBI" id="CHEBI:57540"/>
        <dbReference type="ChEBI" id="CHEBI:57945"/>
        <dbReference type="ChEBI" id="CHEBI:83099"/>
        <dbReference type="ChEBI" id="CHEBI:83100"/>
        <dbReference type="EC" id="1.8.1.4"/>
    </reaction>
</comment>
<keyword evidence="15" id="KW-1185">Reference proteome</keyword>
<dbReference type="PROSITE" id="PS00076">
    <property type="entry name" value="PYRIDINE_REDOX_1"/>
    <property type="match status" value="1"/>
</dbReference>
<evidence type="ECO:0000256" key="8">
    <source>
        <dbReference type="ARBA" id="ARBA00023157"/>
    </source>
</evidence>
<dbReference type="NCBIfam" id="TIGR01350">
    <property type="entry name" value="lipoamide_DH"/>
    <property type="match status" value="1"/>
</dbReference>
<name>A0ABZ1BQG7_9FIRM</name>
<dbReference type="PANTHER" id="PTHR22912:SF151">
    <property type="entry name" value="DIHYDROLIPOYL DEHYDROGENASE, MITOCHONDRIAL"/>
    <property type="match status" value="1"/>
</dbReference>
<reference evidence="15" key="1">
    <citation type="submission" date="2023-12" db="EMBL/GenBank/DDBJ databases">
        <title>Novel isolates from deep terrestrial aquifers shed light on the physiology and ecology of the class Limnochordia.</title>
        <authorList>
            <person name="Karnachuk O.V."/>
            <person name="Lukina A.P."/>
            <person name="Avakyan M.R."/>
            <person name="Kadnikov V."/>
            <person name="Begmatov S."/>
            <person name="Beletsky A.V."/>
            <person name="Mardanov A.V."/>
            <person name="Ravin N.V."/>
        </authorList>
    </citation>
    <scope>NUCLEOTIDE SEQUENCE [LARGE SCALE GENOMIC DNA]</scope>
    <source>
        <strain evidence="15">LN</strain>
    </source>
</reference>
<proteinExistence type="inferred from homology"/>
<dbReference type="GO" id="GO:0004148">
    <property type="term" value="F:dihydrolipoyl dehydrogenase (NADH) activity"/>
    <property type="evidence" value="ECO:0007669"/>
    <property type="project" value="UniProtKB-EC"/>
</dbReference>
<evidence type="ECO:0000313" key="15">
    <source>
        <dbReference type="Proteomes" id="UP001333102"/>
    </source>
</evidence>
<keyword evidence="7 11" id="KW-0520">NAD</keyword>
<comment type="similarity">
    <text evidence="1 11">Belongs to the class-I pyridine nucleotide-disulfide oxidoreductase family.</text>
</comment>
<dbReference type="Proteomes" id="UP001333102">
    <property type="component" value="Chromosome"/>
</dbReference>
<evidence type="ECO:0000256" key="1">
    <source>
        <dbReference type="ARBA" id="ARBA00007532"/>
    </source>
</evidence>
<evidence type="ECO:0000256" key="3">
    <source>
        <dbReference type="ARBA" id="ARBA00016961"/>
    </source>
</evidence>
<dbReference type="InterPro" id="IPR036188">
    <property type="entry name" value="FAD/NAD-bd_sf"/>
</dbReference>
<evidence type="ECO:0000256" key="4">
    <source>
        <dbReference type="ARBA" id="ARBA00022630"/>
    </source>
</evidence>
<evidence type="ECO:0000256" key="2">
    <source>
        <dbReference type="ARBA" id="ARBA00012608"/>
    </source>
</evidence>